<keyword evidence="2" id="KW-1133">Transmembrane helix</keyword>
<sequence>MRRPWTAAGLMCLAGLELAWFPLRRPEFLAYQGTAATSTLMIATALAGCGLHSVCRPHRATTGGITAILLALLSFPLANLGGFLTGMLLALAGGALAVGHRTGGTPPHAPRRPSSPVPEREEHP</sequence>
<dbReference type="InterPro" id="IPR046096">
    <property type="entry name" value="DUF6114"/>
</dbReference>
<dbReference type="RefSeq" id="WP_189218971.1">
    <property type="nucleotide sequence ID" value="NZ_BMQK01000012.1"/>
</dbReference>
<evidence type="ECO:0000313" key="3">
    <source>
        <dbReference type="EMBL" id="GGQ73045.1"/>
    </source>
</evidence>
<reference evidence="3" key="1">
    <citation type="journal article" date="2014" name="Int. J. Syst. Evol. Microbiol.">
        <title>Complete genome sequence of Corynebacterium casei LMG S-19264T (=DSM 44701T), isolated from a smear-ripened cheese.</title>
        <authorList>
            <consortium name="US DOE Joint Genome Institute (JGI-PGF)"/>
            <person name="Walter F."/>
            <person name="Albersmeier A."/>
            <person name="Kalinowski J."/>
            <person name="Ruckert C."/>
        </authorList>
    </citation>
    <scope>NUCLEOTIDE SEQUENCE</scope>
    <source>
        <strain evidence="3">JCM 3131</strain>
    </source>
</reference>
<feature type="transmembrane region" description="Helical" evidence="2">
    <location>
        <begin position="67"/>
        <end position="92"/>
    </location>
</feature>
<keyword evidence="2" id="KW-0472">Membrane</keyword>
<reference evidence="3" key="2">
    <citation type="submission" date="2020-09" db="EMBL/GenBank/DDBJ databases">
        <authorList>
            <person name="Sun Q."/>
            <person name="Ohkuma M."/>
        </authorList>
    </citation>
    <scope>NUCLEOTIDE SEQUENCE</scope>
    <source>
        <strain evidence="3">JCM 3131</strain>
    </source>
</reference>
<protein>
    <recommendedName>
        <fullName evidence="5">Integral membrane protein</fullName>
    </recommendedName>
</protein>
<proteinExistence type="predicted"/>
<name>A0A918BLR7_9ACTN</name>
<comment type="caution">
    <text evidence="3">The sequence shown here is derived from an EMBL/GenBank/DDBJ whole genome shotgun (WGS) entry which is preliminary data.</text>
</comment>
<feature type="transmembrane region" description="Helical" evidence="2">
    <location>
        <begin position="35"/>
        <end position="55"/>
    </location>
</feature>
<dbReference type="AlphaFoldDB" id="A0A918BLR7"/>
<dbReference type="Pfam" id="PF19609">
    <property type="entry name" value="DUF6114"/>
    <property type="match status" value="1"/>
</dbReference>
<evidence type="ECO:0000256" key="1">
    <source>
        <dbReference type="SAM" id="MobiDB-lite"/>
    </source>
</evidence>
<feature type="region of interest" description="Disordered" evidence="1">
    <location>
        <begin position="100"/>
        <end position="124"/>
    </location>
</feature>
<dbReference type="EMBL" id="BMQK01000012">
    <property type="protein sequence ID" value="GGQ73045.1"/>
    <property type="molecule type" value="Genomic_DNA"/>
</dbReference>
<dbReference type="Proteomes" id="UP000620156">
    <property type="component" value="Unassembled WGS sequence"/>
</dbReference>
<gene>
    <name evidence="3" type="ORF">GCM10010145_48460</name>
</gene>
<accession>A0A918BLR7</accession>
<evidence type="ECO:0000313" key="4">
    <source>
        <dbReference type="Proteomes" id="UP000620156"/>
    </source>
</evidence>
<keyword evidence="2" id="KW-0812">Transmembrane</keyword>
<evidence type="ECO:0008006" key="5">
    <source>
        <dbReference type="Google" id="ProtNLM"/>
    </source>
</evidence>
<evidence type="ECO:0000256" key="2">
    <source>
        <dbReference type="SAM" id="Phobius"/>
    </source>
</evidence>
<organism evidence="3 4">
    <name type="scientific">Streptomyces ruber</name>
    <dbReference type="NCBI Taxonomy" id="83378"/>
    <lineage>
        <taxon>Bacteria</taxon>
        <taxon>Bacillati</taxon>
        <taxon>Actinomycetota</taxon>
        <taxon>Actinomycetes</taxon>
        <taxon>Kitasatosporales</taxon>
        <taxon>Streptomycetaceae</taxon>
        <taxon>Streptomyces</taxon>
    </lineage>
</organism>
<keyword evidence="4" id="KW-1185">Reference proteome</keyword>